<organism evidence="2 3">
    <name type="scientific">Abeliophyllum distichum</name>
    <dbReference type="NCBI Taxonomy" id="126358"/>
    <lineage>
        <taxon>Eukaryota</taxon>
        <taxon>Viridiplantae</taxon>
        <taxon>Streptophyta</taxon>
        <taxon>Embryophyta</taxon>
        <taxon>Tracheophyta</taxon>
        <taxon>Spermatophyta</taxon>
        <taxon>Magnoliopsida</taxon>
        <taxon>eudicotyledons</taxon>
        <taxon>Gunneridae</taxon>
        <taxon>Pentapetalae</taxon>
        <taxon>asterids</taxon>
        <taxon>lamiids</taxon>
        <taxon>Lamiales</taxon>
        <taxon>Oleaceae</taxon>
        <taxon>Forsythieae</taxon>
        <taxon>Abeliophyllum</taxon>
    </lineage>
</organism>
<reference evidence="3" key="1">
    <citation type="submission" date="2024-07" db="EMBL/GenBank/DDBJ databases">
        <title>Two chromosome-level genome assemblies of Korean endemic species Abeliophyllum distichum and Forsythia ovata (Oleaceae).</title>
        <authorList>
            <person name="Jang H."/>
        </authorList>
    </citation>
    <scope>NUCLEOTIDE SEQUENCE [LARGE SCALE GENOMIC DNA]</scope>
</reference>
<dbReference type="EMBL" id="JBFOLK010000011">
    <property type="protein sequence ID" value="KAL2476190.1"/>
    <property type="molecule type" value="Genomic_DNA"/>
</dbReference>
<feature type="compositionally biased region" description="Polar residues" evidence="1">
    <location>
        <begin position="1"/>
        <end position="11"/>
    </location>
</feature>
<evidence type="ECO:0000313" key="3">
    <source>
        <dbReference type="Proteomes" id="UP001604336"/>
    </source>
</evidence>
<protein>
    <submittedName>
        <fullName evidence="2">Uncharacterized protein</fullName>
    </submittedName>
</protein>
<sequence length="124" mass="13521">MGSENTDSQHMSDLYTDHEIKDEVHSSLGRNEEVAKGPPLHSISQPRQIVLMLGAKYTCKYIFVFDVDEVEDDAGGVVPPSSLPTVYADVLLHVALPLSYGHISVNDYADTATSKSLSEDVQVS</sequence>
<accession>A0ABD1QIZ8</accession>
<keyword evidence="3" id="KW-1185">Reference proteome</keyword>
<dbReference type="Proteomes" id="UP001604336">
    <property type="component" value="Unassembled WGS sequence"/>
</dbReference>
<evidence type="ECO:0000256" key="1">
    <source>
        <dbReference type="SAM" id="MobiDB-lite"/>
    </source>
</evidence>
<proteinExistence type="predicted"/>
<evidence type="ECO:0000313" key="2">
    <source>
        <dbReference type="EMBL" id="KAL2476190.1"/>
    </source>
</evidence>
<dbReference type="AlphaFoldDB" id="A0ABD1QIZ8"/>
<gene>
    <name evidence="2" type="ORF">Adt_36926</name>
</gene>
<feature type="compositionally biased region" description="Basic and acidic residues" evidence="1">
    <location>
        <begin position="15"/>
        <end position="35"/>
    </location>
</feature>
<name>A0ABD1QIZ8_9LAMI</name>
<feature type="region of interest" description="Disordered" evidence="1">
    <location>
        <begin position="1"/>
        <end position="41"/>
    </location>
</feature>
<comment type="caution">
    <text evidence="2">The sequence shown here is derived from an EMBL/GenBank/DDBJ whole genome shotgun (WGS) entry which is preliminary data.</text>
</comment>